<dbReference type="EMBL" id="JAJHVV010000006">
    <property type="protein sequence ID" value="MCK6263971.1"/>
    <property type="molecule type" value="Genomic_DNA"/>
</dbReference>
<protein>
    <recommendedName>
        <fullName evidence="3">Shikimate kinase</fullName>
    </recommendedName>
</protein>
<evidence type="ECO:0008006" key="3">
    <source>
        <dbReference type="Google" id="ProtNLM"/>
    </source>
</evidence>
<name>A0A9X1XJL8_9VIBR</name>
<organism evidence="1 2">
    <name type="scientific">Vibrio amylolyticus</name>
    <dbReference type="NCBI Taxonomy" id="2847292"/>
    <lineage>
        <taxon>Bacteria</taxon>
        <taxon>Pseudomonadati</taxon>
        <taxon>Pseudomonadota</taxon>
        <taxon>Gammaproteobacteria</taxon>
        <taxon>Vibrionales</taxon>
        <taxon>Vibrionaceae</taxon>
        <taxon>Vibrio</taxon>
    </lineage>
</organism>
<proteinExistence type="predicted"/>
<dbReference type="Gene3D" id="3.40.50.300">
    <property type="entry name" value="P-loop containing nucleotide triphosphate hydrolases"/>
    <property type="match status" value="1"/>
</dbReference>
<dbReference type="RefSeq" id="WP_248009050.1">
    <property type="nucleotide sequence ID" value="NZ_JAJHVV010000006.1"/>
</dbReference>
<dbReference type="InterPro" id="IPR027417">
    <property type="entry name" value="P-loop_NTPase"/>
</dbReference>
<gene>
    <name evidence="1" type="ORF">KP803_11890</name>
</gene>
<accession>A0A9X1XJL8</accession>
<reference evidence="1" key="1">
    <citation type="submission" date="2021-11" db="EMBL/GenBank/DDBJ databases">
        <title>Vibrio ZSDE26 sp. nov. and Vibrio ZSDZ34 sp. nov., isolated from coastal seawater in Qingdao.</title>
        <authorList>
            <person name="Zhang P."/>
        </authorList>
    </citation>
    <scope>NUCLEOTIDE SEQUENCE</scope>
    <source>
        <strain evidence="1">ZSDE26</strain>
    </source>
</reference>
<keyword evidence="2" id="KW-1185">Reference proteome</keyword>
<dbReference type="Proteomes" id="UP001139559">
    <property type="component" value="Unassembled WGS sequence"/>
</dbReference>
<dbReference type="AlphaFoldDB" id="A0A9X1XJL8"/>
<comment type="caution">
    <text evidence="1">The sequence shown here is derived from an EMBL/GenBank/DDBJ whole genome shotgun (WGS) entry which is preliminary data.</text>
</comment>
<evidence type="ECO:0000313" key="1">
    <source>
        <dbReference type="EMBL" id="MCK6263971.1"/>
    </source>
</evidence>
<dbReference type="SUPFAM" id="SSF52540">
    <property type="entry name" value="P-loop containing nucleoside triphosphate hydrolases"/>
    <property type="match status" value="1"/>
</dbReference>
<evidence type="ECO:0000313" key="2">
    <source>
        <dbReference type="Proteomes" id="UP001139559"/>
    </source>
</evidence>
<sequence>MVILLNGSINSGKSTIGNAFCTQQKFAFIEGDSLRDCVRWMDLQDSIQLSLTNAAALASNFEAQGINSLIAYPLDEFNFQFIKELLSENVEKIVPISLTPCIDVLQSNRGNRVLSDWEISRISELVEGGIAYSGFGTHIDNSLLSVDETVAMVLEIATSA</sequence>